<evidence type="ECO:0000313" key="3">
    <source>
        <dbReference type="EMBL" id="TCD64287.1"/>
    </source>
</evidence>
<dbReference type="EMBL" id="RWJN01000245">
    <property type="protein sequence ID" value="TCD64287.1"/>
    <property type="molecule type" value="Genomic_DNA"/>
</dbReference>
<keyword evidence="4" id="KW-1185">Reference proteome</keyword>
<protein>
    <submittedName>
        <fullName evidence="3">Uncharacterized protein</fullName>
    </submittedName>
</protein>
<evidence type="ECO:0000313" key="4">
    <source>
        <dbReference type="Proteomes" id="UP000292702"/>
    </source>
</evidence>
<sequence>MVWLGFVIMRLTCQAIDKAGRTGRRAVDTHVKHAISRPRLATTMRPPVVSKVETPEFAVPKLTTKPAVSADPEPPKHSKKRERTVSPEPSNSKAVKDLKEEPETAPPPPPPGNPPDEGSDSVTEEEEEELSVQPVNSPSKGKAREQSPPAVVDNVSSSAPSPEKPVANPYYSREPSPKHKEPTTKDSTPAETGSESQGSSVRPSKKLKRRPIAQSSSDEDSEDEQKPRATASRKATAPRGAKQPLKRGGRRF</sequence>
<feature type="compositionally biased region" description="Basic and acidic residues" evidence="1">
    <location>
        <begin position="175"/>
        <end position="184"/>
    </location>
</feature>
<comment type="caution">
    <text evidence="3">The sequence shown here is derived from an EMBL/GenBank/DDBJ whole genome shotgun (WGS) entry which is preliminary data.</text>
</comment>
<organism evidence="3 4">
    <name type="scientific">Steccherinum ochraceum</name>
    <dbReference type="NCBI Taxonomy" id="92696"/>
    <lineage>
        <taxon>Eukaryota</taxon>
        <taxon>Fungi</taxon>
        <taxon>Dikarya</taxon>
        <taxon>Basidiomycota</taxon>
        <taxon>Agaricomycotina</taxon>
        <taxon>Agaricomycetes</taxon>
        <taxon>Polyporales</taxon>
        <taxon>Steccherinaceae</taxon>
        <taxon>Steccherinum</taxon>
    </lineage>
</organism>
<dbReference type="AlphaFoldDB" id="A0A4V2MVY6"/>
<feature type="chain" id="PRO_5020266982" evidence="2">
    <location>
        <begin position="16"/>
        <end position="252"/>
    </location>
</feature>
<feature type="compositionally biased region" description="Acidic residues" evidence="1">
    <location>
        <begin position="117"/>
        <end position="130"/>
    </location>
</feature>
<dbReference type="Proteomes" id="UP000292702">
    <property type="component" value="Unassembled WGS sequence"/>
</dbReference>
<feature type="compositionally biased region" description="Polar residues" evidence="1">
    <location>
        <begin position="185"/>
        <end position="202"/>
    </location>
</feature>
<evidence type="ECO:0000256" key="1">
    <source>
        <dbReference type="SAM" id="MobiDB-lite"/>
    </source>
</evidence>
<evidence type="ECO:0000256" key="2">
    <source>
        <dbReference type="SAM" id="SignalP"/>
    </source>
</evidence>
<feature type="region of interest" description="Disordered" evidence="1">
    <location>
        <begin position="45"/>
        <end position="252"/>
    </location>
</feature>
<name>A0A4V2MVY6_9APHY</name>
<feature type="compositionally biased region" description="Pro residues" evidence="1">
    <location>
        <begin position="104"/>
        <end position="114"/>
    </location>
</feature>
<proteinExistence type="predicted"/>
<feature type="signal peptide" evidence="2">
    <location>
        <begin position="1"/>
        <end position="15"/>
    </location>
</feature>
<keyword evidence="2" id="KW-0732">Signal</keyword>
<gene>
    <name evidence="3" type="ORF">EIP91_004295</name>
</gene>
<reference evidence="3 4" key="1">
    <citation type="submission" date="2018-11" db="EMBL/GenBank/DDBJ databases">
        <title>Genome assembly of Steccherinum ochraceum LE-BIN_3174, the white-rot fungus of the Steccherinaceae family (The Residual Polyporoid clade, Polyporales, Basidiomycota).</title>
        <authorList>
            <person name="Fedorova T.V."/>
            <person name="Glazunova O.A."/>
            <person name="Landesman E.O."/>
            <person name="Moiseenko K.V."/>
            <person name="Psurtseva N.V."/>
            <person name="Savinova O.S."/>
            <person name="Shakhova N.V."/>
            <person name="Tyazhelova T.V."/>
            <person name="Vasina D.V."/>
        </authorList>
    </citation>
    <scope>NUCLEOTIDE SEQUENCE [LARGE SCALE GENOMIC DNA]</scope>
    <source>
        <strain evidence="3 4">LE-BIN_3174</strain>
    </source>
</reference>
<dbReference type="STRING" id="92696.A0A4V2MVY6"/>
<accession>A0A4V2MVY6</accession>
<dbReference type="OrthoDB" id="3184250at2759"/>